<name>A0ABS5S7U6_9BACT</name>
<keyword evidence="2" id="KW-1185">Reference proteome</keyword>
<organism evidence="1 2">
    <name type="scientific">Geomobilimonas luticola</name>
    <dbReference type="NCBI Taxonomy" id="1114878"/>
    <lineage>
        <taxon>Bacteria</taxon>
        <taxon>Pseudomonadati</taxon>
        <taxon>Thermodesulfobacteriota</taxon>
        <taxon>Desulfuromonadia</taxon>
        <taxon>Geobacterales</taxon>
        <taxon>Geobacteraceae</taxon>
        <taxon>Geomobilimonas</taxon>
    </lineage>
</organism>
<dbReference type="RefSeq" id="WP_214173461.1">
    <property type="nucleotide sequence ID" value="NZ_JAHCVK010000001.1"/>
</dbReference>
<sequence>MADVLVNVAVSGAEGGLFSLQPLIRREEAAAEAGTGAPSCEEQDISTACYLCHGQCANFGVHGKGVRPCARGVTDIISRRREARQLARSERQGKS</sequence>
<evidence type="ECO:0000313" key="1">
    <source>
        <dbReference type="EMBL" id="MBT0651443.1"/>
    </source>
</evidence>
<proteinExistence type="predicted"/>
<reference evidence="1 2" key="1">
    <citation type="submission" date="2021-05" db="EMBL/GenBank/DDBJ databases">
        <title>The draft genome of Geobacter luticola JCM 17780.</title>
        <authorList>
            <person name="Xu Z."/>
            <person name="Masuda Y."/>
            <person name="Itoh H."/>
            <person name="Senoo K."/>
        </authorList>
    </citation>
    <scope>NUCLEOTIDE SEQUENCE [LARGE SCALE GENOMIC DNA]</scope>
    <source>
        <strain evidence="1 2">JCM 17780</strain>
    </source>
</reference>
<gene>
    <name evidence="1" type="ORF">KI810_00105</name>
</gene>
<dbReference type="Proteomes" id="UP000756860">
    <property type="component" value="Unassembled WGS sequence"/>
</dbReference>
<comment type="caution">
    <text evidence="1">The sequence shown here is derived from an EMBL/GenBank/DDBJ whole genome shotgun (WGS) entry which is preliminary data.</text>
</comment>
<protein>
    <submittedName>
        <fullName evidence="1">Uncharacterized protein</fullName>
    </submittedName>
</protein>
<dbReference type="EMBL" id="JAHCVK010000001">
    <property type="protein sequence ID" value="MBT0651443.1"/>
    <property type="molecule type" value="Genomic_DNA"/>
</dbReference>
<accession>A0ABS5S7U6</accession>
<evidence type="ECO:0000313" key="2">
    <source>
        <dbReference type="Proteomes" id="UP000756860"/>
    </source>
</evidence>